<evidence type="ECO:0000256" key="3">
    <source>
        <dbReference type="ARBA" id="ARBA00023306"/>
    </source>
</evidence>
<dbReference type="GO" id="GO:0043937">
    <property type="term" value="P:regulation of sporulation"/>
    <property type="evidence" value="ECO:0007669"/>
    <property type="project" value="InterPro"/>
</dbReference>
<dbReference type="Pfam" id="PF14527">
    <property type="entry name" value="LAGLIDADG_WhiA"/>
    <property type="match status" value="1"/>
</dbReference>
<comment type="caution">
    <text evidence="6">The sequence shown here is derived from an EMBL/GenBank/DDBJ whole genome shotgun (WGS) entry which is preliminary data.</text>
</comment>
<protein>
    <recommendedName>
        <fullName evidence="4">Probable cell division protein WhiA</fullName>
    </recommendedName>
</protein>
<gene>
    <name evidence="4" type="primary">whiA</name>
    <name evidence="6" type="ORF">C823_03223</name>
</gene>
<dbReference type="InterPro" id="IPR018478">
    <property type="entry name" value="Sporu_reg_WhiA_N_dom"/>
</dbReference>
<evidence type="ECO:0000256" key="2">
    <source>
        <dbReference type="ARBA" id="ARBA00023125"/>
    </source>
</evidence>
<dbReference type="InterPro" id="IPR023054">
    <property type="entry name" value="Sporulation_regulator_WhiA_C"/>
</dbReference>
<dbReference type="STRING" id="1235802.C823_03223"/>
<dbReference type="EMBL" id="AQFT01000096">
    <property type="protein sequence ID" value="EMZ24538.1"/>
    <property type="molecule type" value="Genomic_DNA"/>
</dbReference>
<accession>N2ADK4</accession>
<dbReference type="GO" id="GO:0004519">
    <property type="term" value="F:endonuclease activity"/>
    <property type="evidence" value="ECO:0007669"/>
    <property type="project" value="InterPro"/>
</dbReference>
<dbReference type="InterPro" id="IPR004042">
    <property type="entry name" value="Intein_endonuc_central"/>
</dbReference>
<dbReference type="eggNOG" id="COG1481">
    <property type="taxonomic scope" value="Bacteria"/>
</dbReference>
<evidence type="ECO:0000313" key="6">
    <source>
        <dbReference type="EMBL" id="EMZ24538.1"/>
    </source>
</evidence>
<dbReference type="GO" id="GO:0003677">
    <property type="term" value="F:DNA binding"/>
    <property type="evidence" value="ECO:0007669"/>
    <property type="project" value="UniProtKB-UniRule"/>
</dbReference>
<dbReference type="GO" id="GO:0051301">
    <property type="term" value="P:cell division"/>
    <property type="evidence" value="ECO:0007669"/>
    <property type="project" value="UniProtKB-UniRule"/>
</dbReference>
<dbReference type="OrthoDB" id="401278at2"/>
<evidence type="ECO:0000256" key="4">
    <source>
        <dbReference type="HAMAP-Rule" id="MF_01420"/>
    </source>
</evidence>
<dbReference type="SUPFAM" id="SSF55608">
    <property type="entry name" value="Homing endonucleases"/>
    <property type="match status" value="1"/>
</dbReference>
<evidence type="ECO:0000259" key="5">
    <source>
        <dbReference type="PROSITE" id="PS50819"/>
    </source>
</evidence>
<dbReference type="HAMAP" id="MF_01420">
    <property type="entry name" value="HTH_type_WhiA"/>
    <property type="match status" value="1"/>
</dbReference>
<keyword evidence="2 4" id="KW-0238">DNA-binding</keyword>
<dbReference type="Pfam" id="PF10298">
    <property type="entry name" value="WhiA_N"/>
    <property type="match status" value="1"/>
</dbReference>
<keyword evidence="7" id="KW-1185">Reference proteome</keyword>
<comment type="function">
    <text evidence="4">Involved in cell division and chromosome segregation.</text>
</comment>
<dbReference type="HOGENOM" id="CLU_053282_0_0_9"/>
<dbReference type="PANTHER" id="PTHR37307">
    <property type="entry name" value="CELL DIVISION PROTEIN WHIA-RELATED"/>
    <property type="match status" value="1"/>
</dbReference>
<dbReference type="AlphaFoldDB" id="N2ADK4"/>
<name>N2ADK4_9FIRM</name>
<dbReference type="InterPro" id="IPR003802">
    <property type="entry name" value="Sporulation_regulator_WhiA"/>
</dbReference>
<dbReference type="Pfam" id="PF02650">
    <property type="entry name" value="HTH_WhiA"/>
    <property type="match status" value="1"/>
</dbReference>
<keyword evidence="3 4" id="KW-0131">Cell cycle</keyword>
<evidence type="ECO:0000256" key="1">
    <source>
        <dbReference type="ARBA" id="ARBA00022618"/>
    </source>
</evidence>
<keyword evidence="1 4" id="KW-0132">Cell division</keyword>
<dbReference type="InterPro" id="IPR027434">
    <property type="entry name" value="Homing_endonucl"/>
</dbReference>
<proteinExistence type="inferred from homology"/>
<dbReference type="Gene3D" id="3.10.28.10">
    <property type="entry name" value="Homing endonucleases"/>
    <property type="match status" value="1"/>
</dbReference>
<dbReference type="PROSITE" id="PS50819">
    <property type="entry name" value="INTEIN_ENDONUCLEASE"/>
    <property type="match status" value="1"/>
</dbReference>
<dbReference type="NCBIfam" id="TIGR00647">
    <property type="entry name" value="DNA_bind_WhiA"/>
    <property type="match status" value="1"/>
</dbReference>
<dbReference type="PATRIC" id="fig|1235802.3.peg.3408"/>
<reference evidence="6 7" key="1">
    <citation type="journal article" date="2014" name="Genome Announc.">
        <title>Draft genome sequences of the altered schaedler flora, a defined bacterial community from gnotobiotic mice.</title>
        <authorList>
            <person name="Wannemuehler M.J."/>
            <person name="Overstreet A.M."/>
            <person name="Ward D.V."/>
            <person name="Phillips G.J."/>
        </authorList>
    </citation>
    <scope>NUCLEOTIDE SEQUENCE [LARGE SCALE GENOMIC DNA]</scope>
    <source>
        <strain evidence="6 7">ASF492</strain>
    </source>
</reference>
<comment type="similarity">
    <text evidence="4">Belongs to the WhiA family.</text>
</comment>
<feature type="domain" description="DOD-type homing endonuclease" evidence="5">
    <location>
        <begin position="102"/>
        <end position="175"/>
    </location>
</feature>
<dbReference type="Proteomes" id="UP000012589">
    <property type="component" value="Unassembled WGS sequence"/>
</dbReference>
<organism evidence="6 7">
    <name type="scientific">Eubacterium plexicaudatum ASF492</name>
    <dbReference type="NCBI Taxonomy" id="1235802"/>
    <lineage>
        <taxon>Bacteria</taxon>
        <taxon>Bacillati</taxon>
        <taxon>Bacillota</taxon>
        <taxon>Clostridia</taxon>
        <taxon>Eubacteriales</taxon>
        <taxon>Eubacteriaceae</taxon>
        <taxon>Eubacterium</taxon>
    </lineage>
</organism>
<dbReference type="PANTHER" id="PTHR37307:SF1">
    <property type="entry name" value="CELL DIVISION PROTEIN WHIA-RELATED"/>
    <property type="match status" value="1"/>
</dbReference>
<evidence type="ECO:0000313" key="7">
    <source>
        <dbReference type="Proteomes" id="UP000012589"/>
    </source>
</evidence>
<sequence length="320" mass="35857">MSFSGEVKKELAALEVHAGHCQLAELAAVLSGSGQIYMHAGRMHVTLTTENIHVAERYAKLLQMAGNITVEITQAHSVRQKNKVSYVADLSEEKAVAKLFLLLKIIGKDGHIRENMTLADGLLLQKNCCKRAFLRGAFLAAGSMSNPKKSYHFEMVCTERQKAVQLQELFGAFQLEAKLTARKNHEIVYLKEGSQIVDALNIMGAHVALMDLENVRIIKEMRNDINRRVNCEAANINKTVNAAYRQQEAIRFLEKQKILQGLPKQLQEIAALRLENPEATIRELSGLCCPPVGKSGVNHRLRRLEEIAEQMGYEKRNDQS</sequence>
<dbReference type="InterPro" id="IPR039518">
    <property type="entry name" value="WhiA_LAGLIDADG_dom"/>
</dbReference>